<comment type="caution">
    <text evidence="2">The sequence shown here is derived from an EMBL/GenBank/DDBJ whole genome shotgun (WGS) entry which is preliminary data.</text>
</comment>
<feature type="transmembrane region" description="Helical" evidence="1">
    <location>
        <begin position="210"/>
        <end position="229"/>
    </location>
</feature>
<dbReference type="RefSeq" id="WP_118393104.1">
    <property type="nucleotide sequence ID" value="NZ_QROS01000005.1"/>
</dbReference>
<evidence type="ECO:0000313" key="2">
    <source>
        <dbReference type="EMBL" id="RHL47736.1"/>
    </source>
</evidence>
<dbReference type="AlphaFoldDB" id="A0A415LGS4"/>
<feature type="transmembrane region" description="Helical" evidence="1">
    <location>
        <begin position="100"/>
        <end position="121"/>
    </location>
</feature>
<feature type="transmembrane region" description="Helical" evidence="1">
    <location>
        <begin position="60"/>
        <end position="80"/>
    </location>
</feature>
<proteinExistence type="predicted"/>
<evidence type="ECO:0000256" key="1">
    <source>
        <dbReference type="SAM" id="Phobius"/>
    </source>
</evidence>
<keyword evidence="1" id="KW-1133">Transmembrane helix</keyword>
<feature type="transmembrane region" description="Helical" evidence="1">
    <location>
        <begin position="141"/>
        <end position="157"/>
    </location>
</feature>
<sequence length="407" mass="46465">MNTSLVFLLVITMIMLLINKNKFGTYYSSFFFVVLPYTIIIFINNVIMCKRGFYPISEKTIYIISLGEFLFFLGTLVGRIRKKNKVINNNRIKESQVVNSTLIAFTIISCGIVFVDLLMCIRRYGLGNYISGGELYARGQIAEHFRLVLVILSILLIEEYLKKKKLYHMFLLICSLGLIFSSFIKYHIIATFLSIIIYFALVHREYLKKIGVVFGSLIIVSFVLTYVITFKSYNASVTNTFYGNHLWGYIAGGILNIDNGTTFFSMRRTDLSFVLWIVEMITSFPSMITNKLFGFSFTDYIFCQKTIEFNLGASSSNVICIPGAAYIQGGLICFAIFVFVAGMIIEYVFCKAKRTVSMSRLVATSVFLSYCMLSFFASFFELSAPWETMLLSFVVVEITKIKFVVKH</sequence>
<evidence type="ECO:0000313" key="3">
    <source>
        <dbReference type="Proteomes" id="UP000285897"/>
    </source>
</evidence>
<accession>A0A415LGS4</accession>
<dbReference type="NCBIfam" id="TIGR04370">
    <property type="entry name" value="glyco_rpt_poly"/>
    <property type="match status" value="1"/>
</dbReference>
<feature type="transmembrane region" description="Helical" evidence="1">
    <location>
        <begin position="361"/>
        <end position="380"/>
    </location>
</feature>
<feature type="transmembrane region" description="Helical" evidence="1">
    <location>
        <begin position="271"/>
        <end position="288"/>
    </location>
</feature>
<dbReference type="Proteomes" id="UP000285897">
    <property type="component" value="Unassembled WGS sequence"/>
</dbReference>
<name>A0A415LGS4_9FIRM</name>
<keyword evidence="1" id="KW-0472">Membrane</keyword>
<gene>
    <name evidence="2" type="ORF">DW021_08635</name>
</gene>
<feature type="transmembrane region" description="Helical" evidence="1">
    <location>
        <begin position="26"/>
        <end position="48"/>
    </location>
</feature>
<organism evidence="2 3">
    <name type="scientific">Blautia obeum</name>
    <dbReference type="NCBI Taxonomy" id="40520"/>
    <lineage>
        <taxon>Bacteria</taxon>
        <taxon>Bacillati</taxon>
        <taxon>Bacillota</taxon>
        <taxon>Clostridia</taxon>
        <taxon>Lachnospirales</taxon>
        <taxon>Lachnospiraceae</taxon>
        <taxon>Blautia</taxon>
    </lineage>
</organism>
<protein>
    <submittedName>
        <fullName evidence="2">Oligosaccharide repeat unit polymerase</fullName>
    </submittedName>
</protein>
<feature type="transmembrane region" description="Helical" evidence="1">
    <location>
        <begin position="169"/>
        <end position="198"/>
    </location>
</feature>
<dbReference type="EMBL" id="QROS01000005">
    <property type="protein sequence ID" value="RHL47736.1"/>
    <property type="molecule type" value="Genomic_DNA"/>
</dbReference>
<reference evidence="2 3" key="1">
    <citation type="submission" date="2018-08" db="EMBL/GenBank/DDBJ databases">
        <title>A genome reference for cultivated species of the human gut microbiota.</title>
        <authorList>
            <person name="Zou Y."/>
            <person name="Xue W."/>
            <person name="Luo G."/>
        </authorList>
    </citation>
    <scope>NUCLEOTIDE SEQUENCE [LARGE SCALE GENOMIC DNA]</scope>
    <source>
        <strain evidence="2 3">AF37-6AC</strain>
    </source>
</reference>
<feature type="transmembrane region" description="Helical" evidence="1">
    <location>
        <begin position="325"/>
        <end position="349"/>
    </location>
</feature>
<keyword evidence="1" id="KW-0812">Transmembrane</keyword>